<gene>
    <name evidence="1" type="ORF">JOC86_002474</name>
</gene>
<keyword evidence="2" id="KW-1185">Reference proteome</keyword>
<comment type="caution">
    <text evidence="1">The sequence shown here is derived from an EMBL/GenBank/DDBJ whole genome shotgun (WGS) entry which is preliminary data.</text>
</comment>
<proteinExistence type="predicted"/>
<reference evidence="1 2" key="1">
    <citation type="submission" date="2021-01" db="EMBL/GenBank/DDBJ databases">
        <title>Genomic Encyclopedia of Type Strains, Phase IV (KMG-IV): sequencing the most valuable type-strain genomes for metagenomic binning, comparative biology and taxonomic classification.</title>
        <authorList>
            <person name="Goeker M."/>
        </authorList>
    </citation>
    <scope>NUCLEOTIDE SEQUENCE [LARGE SCALE GENOMIC DNA]</scope>
    <source>
        <strain evidence="1 2">DSM 24834</strain>
    </source>
</reference>
<protein>
    <submittedName>
        <fullName evidence="1">Spore coat-associated protein N</fullName>
    </submittedName>
</protein>
<dbReference type="EMBL" id="JAFBDZ010000002">
    <property type="protein sequence ID" value="MBM7585932.1"/>
    <property type="molecule type" value="Genomic_DNA"/>
</dbReference>
<dbReference type="RefSeq" id="WP_205172834.1">
    <property type="nucleotide sequence ID" value="NZ_JAFBDZ010000002.1"/>
</dbReference>
<accession>A0ABS2NDI5</accession>
<sequence>MKIVAAKKALLGTTLAGAIAVGASFGTYSWFTSETAATGEITNGVLEINNGEDISEKIVNIDEFAPSQLIYGDWMTLDNTGSMDAHLQATLHQAIDKELSVDTYKMGYVALKYKVKPSGDVLKKSQMMLEELFDGTTNEVGKAVKSGTEIAPGVEVITGYINSPGAGQRSANIGEKTVVLGDGAESGNINKFWQLKSDEYIDLSFAIKLDEHAGNDYQGVKYDAELTVKAKQTDDGSQYE</sequence>
<name>A0ABS2NDI5_9BACI</name>
<evidence type="ECO:0000313" key="2">
    <source>
        <dbReference type="Proteomes" id="UP001646157"/>
    </source>
</evidence>
<dbReference type="Proteomes" id="UP001646157">
    <property type="component" value="Unassembled WGS sequence"/>
</dbReference>
<evidence type="ECO:0000313" key="1">
    <source>
        <dbReference type="EMBL" id="MBM7585932.1"/>
    </source>
</evidence>
<organism evidence="1 2">
    <name type="scientific">Rossellomorea pakistanensis</name>
    <dbReference type="NCBI Taxonomy" id="992288"/>
    <lineage>
        <taxon>Bacteria</taxon>
        <taxon>Bacillati</taxon>
        <taxon>Bacillota</taxon>
        <taxon>Bacilli</taxon>
        <taxon>Bacillales</taxon>
        <taxon>Bacillaceae</taxon>
        <taxon>Rossellomorea</taxon>
    </lineage>
</organism>